<dbReference type="KEGG" id="ddf:DEFDS_P224"/>
<reference evidence="1 2" key="1">
    <citation type="journal article" date="2010" name="DNA Res.">
        <title>Bacterial lifestyle in a deep-sea hydrothermal vent chimney revealed by the genome sequence of the thermophilic bacterium Deferribacter desulfuricans SSM1.</title>
        <authorList>
            <person name="Takaki Y."/>
            <person name="Shimamura S."/>
            <person name="Nakagawa S."/>
            <person name="Fukuhara Y."/>
            <person name="Horikawa H."/>
            <person name="Ankai A."/>
            <person name="Harada T."/>
            <person name="Hosoyama A."/>
            <person name="Oguchi A."/>
            <person name="Fukui S."/>
            <person name="Fujita N."/>
            <person name="Takami H."/>
            <person name="Takai K."/>
        </authorList>
    </citation>
    <scope>NUCLEOTIDE SEQUENCE [LARGE SCALE GENOMIC DNA]</scope>
    <source>
        <strain evidence="2">DSM 14783 / JCM 11476 / NBRC 101012 / SSM1</strain>
        <plasmid evidence="2">Plasmid megaplasmid pDF308</plasmid>
    </source>
</reference>
<evidence type="ECO:0000313" key="1">
    <source>
        <dbReference type="EMBL" id="BAI81844.1"/>
    </source>
</evidence>
<accession>D3PF52</accession>
<dbReference type="InterPro" id="IPR013324">
    <property type="entry name" value="RNA_pol_sigma_r3/r4-like"/>
</dbReference>
<organism evidence="1 2">
    <name type="scientific">Deferribacter desulfuricans (strain DSM 14783 / JCM 11476 / NBRC 101012 / SSM1)</name>
    <dbReference type="NCBI Taxonomy" id="639282"/>
    <lineage>
        <taxon>Bacteria</taxon>
        <taxon>Pseudomonadati</taxon>
        <taxon>Deferribacterota</taxon>
        <taxon>Deferribacteres</taxon>
        <taxon>Deferribacterales</taxon>
        <taxon>Deferribacteraceae</taxon>
        <taxon>Deferribacter</taxon>
    </lineage>
</organism>
<dbReference type="AlphaFoldDB" id="D3PF52"/>
<geneLocation type="plasmid" evidence="1 2">
    <name>megaplasmid pDF308</name>
</geneLocation>
<dbReference type="EMBL" id="AP011530">
    <property type="protein sequence ID" value="BAI81844.1"/>
    <property type="molecule type" value="Genomic_DNA"/>
</dbReference>
<dbReference type="Gene3D" id="1.20.140.160">
    <property type="match status" value="1"/>
</dbReference>
<proteinExistence type="predicted"/>
<dbReference type="SUPFAM" id="SSF88659">
    <property type="entry name" value="Sigma3 and sigma4 domains of RNA polymerase sigma factors"/>
    <property type="match status" value="1"/>
</dbReference>
<keyword evidence="2" id="KW-1185">Reference proteome</keyword>
<evidence type="ECO:0000313" key="2">
    <source>
        <dbReference type="Proteomes" id="UP000001520"/>
    </source>
</evidence>
<dbReference type="Proteomes" id="UP000001520">
    <property type="component" value="Plasmid megaplasmid pDF308"/>
</dbReference>
<sequence length="136" mass="15857">MWSDELITNQLEEDIINKRLKQKIVELSIDTLSAKEFFVLMNLLIFEGVLTEDDILYYYNKKTKKDLIACLAHLLNVTEVRIRQINKNAINKLKDRLSFDNLIIKSNLNKNIKYNKNTINHKNNKDNGGGNGFTQE</sequence>
<dbReference type="HOGENOM" id="CLU_1872010_0_0_0"/>
<protein>
    <submittedName>
        <fullName evidence="1">Uncharacterized protein</fullName>
    </submittedName>
</protein>
<name>D3PF52_DEFDS</name>
<gene>
    <name evidence="1" type="ordered locus">DEFDS_P224</name>
</gene>
<keyword evidence="1" id="KW-0614">Plasmid</keyword>